<reference evidence="22 24" key="1">
    <citation type="journal article" date="2016" name="Genome Announc.">
        <title>Draft Genome Sequence of Paenibacillus amylolyticus Heshi-A3, Isolated from Fermented Rice Bran in a Japanese Fermented Seafood Dish.</title>
        <authorList>
            <person name="Akuzawa S."/>
            <person name="Nagaoka J."/>
            <person name="Kanekatsu M."/>
            <person name="Kubota E."/>
            <person name="Ohtake R."/>
            <person name="Suzuki T."/>
            <person name="Kanesaki Y."/>
        </authorList>
    </citation>
    <scope>NUCLEOTIDE SEQUENCE [LARGE SCALE GENOMIC DNA]</scope>
    <source>
        <strain evidence="22 24">Heshi-A3</strain>
    </source>
</reference>
<feature type="binding site" evidence="13">
    <location>
        <position position="469"/>
    </location>
    <ligand>
        <name>K(+)</name>
        <dbReference type="ChEBI" id="CHEBI:29103"/>
        <note>ligand shared between two tetrameric partners</note>
    </ligand>
</feature>
<feature type="binding site" evidence="13">
    <location>
        <position position="249"/>
    </location>
    <ligand>
        <name>NAD(+)</name>
        <dbReference type="ChEBI" id="CHEBI:57540"/>
    </ligand>
</feature>
<feature type="binding site" evidence="13 15">
    <location>
        <begin position="362"/>
        <end position="363"/>
    </location>
    <ligand>
        <name>IMP</name>
        <dbReference type="ChEBI" id="CHEBI:58053"/>
    </ligand>
</feature>
<evidence type="ECO:0000313" key="22">
    <source>
        <dbReference type="EMBL" id="GAS85871.1"/>
    </source>
</evidence>
<dbReference type="OrthoDB" id="9805398at2"/>
<evidence type="ECO:0000256" key="20">
    <source>
        <dbReference type="RuleBase" id="RU003928"/>
    </source>
</evidence>
<proteinExistence type="inferred from homology"/>
<dbReference type="NCBIfam" id="TIGR01302">
    <property type="entry name" value="IMP_dehydrog"/>
    <property type="match status" value="1"/>
</dbReference>
<reference evidence="24" key="2">
    <citation type="submission" date="2016-01" db="EMBL/GenBank/DDBJ databases">
        <title>Draft Genome Sequence of Paenibacillus amylolyticus Heshi-A3 that Was Isolated from Fermented Rice Bran with Aging Salted Mackerel, Which Was Named Heshiko as Traditional Fermented Seafood in Japan.</title>
        <authorList>
            <person name="Akuzawa S."/>
            <person name="Nakagawa J."/>
            <person name="Kanekatsu T."/>
            <person name="Kubota E."/>
            <person name="Ohtake R."/>
            <person name="Suzuki T."/>
            <person name="Kanesaki Y."/>
        </authorList>
    </citation>
    <scope>NUCLEOTIDE SEQUENCE [LARGE SCALE GENOMIC DNA]</scope>
    <source>
        <strain evidence="24">Heshi-A3</strain>
    </source>
</reference>
<feature type="binding site" description="in other chain" evidence="13 17">
    <location>
        <position position="303"/>
    </location>
    <ligand>
        <name>K(+)</name>
        <dbReference type="ChEBI" id="CHEBI:29103"/>
        <note>ligand shared between two tetrameric partners</note>
    </ligand>
</feature>
<dbReference type="CDD" id="cd00381">
    <property type="entry name" value="IMPDH"/>
    <property type="match status" value="1"/>
</dbReference>
<evidence type="ECO:0000256" key="4">
    <source>
        <dbReference type="ARBA" id="ARBA00022723"/>
    </source>
</evidence>
<evidence type="ECO:0000256" key="12">
    <source>
        <dbReference type="ARBA" id="ARBA00048028"/>
    </source>
</evidence>
<feature type="binding site" evidence="13">
    <location>
        <position position="468"/>
    </location>
    <ligand>
        <name>K(+)</name>
        <dbReference type="ChEBI" id="CHEBI:29103"/>
        <note>ligand shared between two tetrameric partners</note>
    </ligand>
</feature>
<dbReference type="SMART" id="SM01240">
    <property type="entry name" value="IMPDH"/>
    <property type="match status" value="1"/>
</dbReference>
<dbReference type="InterPro" id="IPR015875">
    <property type="entry name" value="IMP_DH/GMP_Rdtase_CS"/>
</dbReference>
<reference evidence="23 25" key="3">
    <citation type="submission" date="2016-11" db="EMBL/GenBank/DDBJ databases">
        <title>Paenibacillus species isolates.</title>
        <authorList>
            <person name="Beno S.M."/>
        </authorList>
    </citation>
    <scope>NUCLEOTIDE SEQUENCE [LARGE SCALE GENOMIC DNA]</scope>
    <source>
        <strain evidence="23 25">FSL H8-0246</strain>
    </source>
</reference>
<keyword evidence="10 13" id="KW-0520">NAD</keyword>
<evidence type="ECO:0000256" key="15">
    <source>
        <dbReference type="PIRSR" id="PIRSR000130-2"/>
    </source>
</evidence>
<keyword evidence="9 13" id="KW-0560">Oxidoreductase</keyword>
<comment type="pathway">
    <text evidence="13 20">Purine metabolism; XMP biosynthesis via de novo pathway; XMP from IMP: step 1/1.</text>
</comment>
<keyword evidence="11 18" id="KW-0129">CBS domain</keyword>
<feature type="binding site" evidence="13 15">
    <location>
        <begin position="386"/>
        <end position="390"/>
    </location>
    <ligand>
        <name>IMP</name>
        <dbReference type="ChEBI" id="CHEBI:58053"/>
    </ligand>
</feature>
<dbReference type="SUPFAM" id="SSF51412">
    <property type="entry name" value="Inosine monophosphate dehydrogenase (IMPDH)"/>
    <property type="match status" value="2"/>
</dbReference>
<name>A0A100VU43_PAEAM</name>
<evidence type="ECO:0000256" key="5">
    <source>
        <dbReference type="ARBA" id="ARBA00022737"/>
    </source>
</evidence>
<dbReference type="EC" id="1.1.1.205" evidence="13 20"/>
<dbReference type="AlphaFoldDB" id="A0A100VU43"/>
<evidence type="ECO:0000256" key="6">
    <source>
        <dbReference type="ARBA" id="ARBA00022749"/>
    </source>
</evidence>
<evidence type="ECO:0000256" key="7">
    <source>
        <dbReference type="ARBA" id="ARBA00022755"/>
    </source>
</evidence>
<dbReference type="GO" id="GO:0046872">
    <property type="term" value="F:metal ion binding"/>
    <property type="evidence" value="ECO:0007669"/>
    <property type="project" value="UniProtKB-UniRule"/>
</dbReference>
<evidence type="ECO:0000313" key="23">
    <source>
        <dbReference type="EMBL" id="OMF05102.1"/>
    </source>
</evidence>
<evidence type="ECO:0000256" key="1">
    <source>
        <dbReference type="ARBA" id="ARBA00001958"/>
    </source>
</evidence>
<evidence type="ECO:0000313" key="24">
    <source>
        <dbReference type="Proteomes" id="UP000069697"/>
    </source>
</evidence>
<protein>
    <recommendedName>
        <fullName evidence="13 20">Inosine-5'-monophosphate dehydrogenase</fullName>
        <shortName evidence="13">IMP dehydrogenase</shortName>
        <shortName evidence="13">IMPD</shortName>
        <shortName evidence="13">IMPDH</shortName>
        <ecNumber evidence="13 20">1.1.1.205</ecNumber>
    </recommendedName>
</protein>
<dbReference type="Gene3D" id="3.20.20.70">
    <property type="entry name" value="Aldolase class I"/>
    <property type="match status" value="1"/>
</dbReference>
<dbReference type="GO" id="GO:0000166">
    <property type="term" value="F:nucleotide binding"/>
    <property type="evidence" value="ECO:0007669"/>
    <property type="project" value="UniProtKB-UniRule"/>
</dbReference>
<evidence type="ECO:0000256" key="9">
    <source>
        <dbReference type="ARBA" id="ARBA00023002"/>
    </source>
</evidence>
<keyword evidence="7 13" id="KW-0658">Purine biosynthesis</keyword>
<dbReference type="EMBL" id="MRTJ01000026">
    <property type="protein sequence ID" value="OMF05102.1"/>
    <property type="molecule type" value="Genomic_DNA"/>
</dbReference>
<accession>A0A100VU43</accession>
<dbReference type="GO" id="GO:0006183">
    <property type="term" value="P:GTP biosynthetic process"/>
    <property type="evidence" value="ECO:0007669"/>
    <property type="project" value="TreeGrafter"/>
</dbReference>
<evidence type="ECO:0000256" key="14">
    <source>
        <dbReference type="PIRSR" id="PIRSR000130-1"/>
    </source>
</evidence>
<dbReference type="GO" id="GO:0003938">
    <property type="term" value="F:IMP dehydrogenase activity"/>
    <property type="evidence" value="ECO:0007669"/>
    <property type="project" value="UniProtKB-UniRule"/>
</dbReference>
<keyword evidence="4 13" id="KW-0479">Metal-binding</keyword>
<dbReference type="Proteomes" id="UP000187134">
    <property type="component" value="Unassembled WGS sequence"/>
</dbReference>
<feature type="domain" description="CBS" evidence="21">
    <location>
        <begin position="95"/>
        <end position="151"/>
    </location>
</feature>
<evidence type="ECO:0000256" key="16">
    <source>
        <dbReference type="PIRSR" id="PIRSR000130-3"/>
    </source>
</evidence>
<evidence type="ECO:0000256" key="3">
    <source>
        <dbReference type="ARBA" id="ARBA00011881"/>
    </source>
</evidence>
<dbReference type="PROSITE" id="PS51371">
    <property type="entry name" value="CBS"/>
    <property type="match status" value="2"/>
</dbReference>
<feature type="binding site" description="in other chain" evidence="13 17">
    <location>
        <position position="306"/>
    </location>
    <ligand>
        <name>K(+)</name>
        <dbReference type="ChEBI" id="CHEBI:29103"/>
        <note>ligand shared between two tetrameric partners</note>
    </ligand>
</feature>
<feature type="active site" description="Thioimidate intermediate" evidence="13 14">
    <location>
        <position position="306"/>
    </location>
</feature>
<evidence type="ECO:0000256" key="18">
    <source>
        <dbReference type="PROSITE-ProRule" id="PRU00703"/>
    </source>
</evidence>
<dbReference type="UniPathway" id="UPA00601">
    <property type="reaction ID" value="UER00295"/>
</dbReference>
<evidence type="ECO:0000256" key="8">
    <source>
        <dbReference type="ARBA" id="ARBA00022958"/>
    </source>
</evidence>
<feature type="binding site" evidence="13 16">
    <location>
        <begin position="299"/>
        <end position="301"/>
    </location>
    <ligand>
        <name>NAD(+)</name>
        <dbReference type="ChEBI" id="CHEBI:57540"/>
    </ligand>
</feature>
<dbReference type="GO" id="GO:0006177">
    <property type="term" value="P:GMP biosynthetic process"/>
    <property type="evidence" value="ECO:0007669"/>
    <property type="project" value="UniProtKB-UniRule"/>
</dbReference>
<dbReference type="Pfam" id="PF00478">
    <property type="entry name" value="IMPDH"/>
    <property type="match status" value="1"/>
</dbReference>
<gene>
    <name evidence="13" type="primary">guaB</name>
    <name evidence="23" type="ORF">BK131_29105</name>
    <name evidence="22" type="ORF">PAHA3_6024</name>
</gene>
<dbReference type="FunFam" id="3.20.20.70:FF:000003">
    <property type="entry name" value="GMP reductase"/>
    <property type="match status" value="1"/>
</dbReference>
<feature type="binding site" evidence="13 15">
    <location>
        <begin position="339"/>
        <end position="341"/>
    </location>
    <ligand>
        <name>IMP</name>
        <dbReference type="ChEBI" id="CHEBI:58053"/>
    </ligand>
</feature>
<dbReference type="Proteomes" id="UP000069697">
    <property type="component" value="Unassembled WGS sequence"/>
</dbReference>
<dbReference type="InterPro" id="IPR000644">
    <property type="entry name" value="CBS_dom"/>
</dbReference>
<dbReference type="PANTHER" id="PTHR11911">
    <property type="entry name" value="INOSINE-5-MONOPHOSPHATE DEHYDROGENASE RELATED"/>
    <property type="match status" value="1"/>
</dbReference>
<feature type="binding site" description="in other chain" evidence="13 17">
    <location>
        <position position="301"/>
    </location>
    <ligand>
        <name>K(+)</name>
        <dbReference type="ChEBI" id="CHEBI:29103"/>
        <note>ligand shared between two tetrameric partners</note>
    </ligand>
</feature>
<dbReference type="PROSITE" id="PS00487">
    <property type="entry name" value="IMP_DH_GMP_RED"/>
    <property type="match status" value="1"/>
</dbReference>
<dbReference type="PANTHER" id="PTHR11911:SF111">
    <property type="entry name" value="INOSINE-5'-MONOPHOSPHATE DEHYDROGENASE"/>
    <property type="match status" value="1"/>
</dbReference>
<keyword evidence="8 13" id="KW-0630">Potassium</keyword>
<keyword evidence="6 13" id="KW-0332">GMP biosynthesis</keyword>
<dbReference type="InterPro" id="IPR013785">
    <property type="entry name" value="Aldolase_TIM"/>
</dbReference>
<comment type="catalytic activity">
    <reaction evidence="12 13 20">
        <text>IMP + NAD(+) + H2O = XMP + NADH + H(+)</text>
        <dbReference type="Rhea" id="RHEA:11708"/>
        <dbReference type="ChEBI" id="CHEBI:15377"/>
        <dbReference type="ChEBI" id="CHEBI:15378"/>
        <dbReference type="ChEBI" id="CHEBI:57464"/>
        <dbReference type="ChEBI" id="CHEBI:57540"/>
        <dbReference type="ChEBI" id="CHEBI:57945"/>
        <dbReference type="ChEBI" id="CHEBI:58053"/>
        <dbReference type="EC" id="1.1.1.205"/>
    </reaction>
</comment>
<evidence type="ECO:0000256" key="10">
    <source>
        <dbReference type="ARBA" id="ARBA00023027"/>
    </source>
</evidence>
<comment type="subunit">
    <text evidence="3 13">Homotetramer.</text>
</comment>
<feature type="domain" description="CBS" evidence="21">
    <location>
        <begin position="155"/>
        <end position="212"/>
    </location>
</feature>
<dbReference type="CDD" id="cd04601">
    <property type="entry name" value="CBS_pair_IMPDH"/>
    <property type="match status" value="1"/>
</dbReference>
<evidence type="ECO:0000256" key="13">
    <source>
        <dbReference type="HAMAP-Rule" id="MF_01964"/>
    </source>
</evidence>
<comment type="similarity">
    <text evidence="2 13 19">Belongs to the IMPDH/GMPR family.</text>
</comment>
<feature type="binding site" evidence="16">
    <location>
        <begin position="249"/>
        <end position="251"/>
    </location>
    <ligand>
        <name>NAD(+)</name>
        <dbReference type="ChEBI" id="CHEBI:57540"/>
    </ligand>
</feature>
<dbReference type="HAMAP" id="MF_01964">
    <property type="entry name" value="IMPDH"/>
    <property type="match status" value="1"/>
</dbReference>
<comment type="activity regulation">
    <text evidence="13">Mycophenolic acid (MPA) is a non-competitive inhibitor that prevents formation of the closed enzyme conformation by binding to the same site as the amobile flap. In contrast, mizoribine monophosphate (MZP) is a competitive inhibitor that induces the closed conformation. MPA is a potent inhibitor of mammalian IMPDHs but a poor inhibitor of the bacterial enzymes. MZP is a more potent inhibitor of bacterial IMPDH.</text>
</comment>
<feature type="binding site" evidence="13 15">
    <location>
        <position position="414"/>
    </location>
    <ligand>
        <name>IMP</name>
        <dbReference type="ChEBI" id="CHEBI:58053"/>
    </ligand>
</feature>
<keyword evidence="5" id="KW-0677">Repeat</keyword>
<dbReference type="SMART" id="SM00116">
    <property type="entry name" value="CBS"/>
    <property type="match status" value="2"/>
</dbReference>
<evidence type="ECO:0000256" key="11">
    <source>
        <dbReference type="ARBA" id="ARBA00023122"/>
    </source>
</evidence>
<feature type="binding site" evidence="13">
    <location>
        <position position="470"/>
    </location>
    <ligand>
        <name>K(+)</name>
        <dbReference type="ChEBI" id="CHEBI:29103"/>
        <note>ligand shared between two tetrameric partners</note>
    </ligand>
</feature>
<dbReference type="InterPro" id="IPR005990">
    <property type="entry name" value="IMP_DH"/>
</dbReference>
<dbReference type="InterPro" id="IPR001093">
    <property type="entry name" value="IMP_DH_GMPRt"/>
</dbReference>
<organism evidence="22 24">
    <name type="scientific">Paenibacillus amylolyticus</name>
    <dbReference type="NCBI Taxonomy" id="1451"/>
    <lineage>
        <taxon>Bacteria</taxon>
        <taxon>Bacillati</taxon>
        <taxon>Bacillota</taxon>
        <taxon>Bacilli</taxon>
        <taxon>Bacillales</taxon>
        <taxon>Paenibacillaceae</taxon>
        <taxon>Paenibacillus</taxon>
    </lineage>
</organism>
<sequence>MWEDKFGKEGLTFDDVLLVPRKSETLPKEVDVSIRLSDSVKLNIPLISAGMDTVTEATLAIAIAREGGIGIIHKNMSVEQQAEEVDRVKRSESGVITNPFSLTADHLVSDAEAVMAKYRISGVPIIEGDQKLVGILTNRDLRFIHDYGIKISEVMTRENLVTAPVGTTLQEAEGILQKHKIEKLPLVDETNTLKGLITIKDIEKAIQFPHAAKDAQGRLLVGAAIGISKDTFERADALVQAGVDLITVDSAHGHHINIIEAVRQLRERFPSLTIVAGNVATGAATRDLIEAGASVVKVGIGPGSICTTRVIAGIGVPQVTAVYDCATVAREYGVPIIADGGIKYSGEITKALAAGAHAVMLGSLFAGTAESPGETEIFQGRSYKVYRGMGSMAAMKQGSKDRYFQDDDKKLVPEGIEGRVAYKGPLSDTIHQLIGGLRSGMGYCGTSNLEQLRNDTGFIRITGAGLRESHPHDVQITKEAPNYSL</sequence>
<evidence type="ECO:0000259" key="21">
    <source>
        <dbReference type="PROSITE" id="PS51371"/>
    </source>
</evidence>
<feature type="active site" description="Proton acceptor" evidence="13 14">
    <location>
        <position position="402"/>
    </location>
</feature>
<dbReference type="EMBL" id="BCNV01000014">
    <property type="protein sequence ID" value="GAS85871.1"/>
    <property type="molecule type" value="Genomic_DNA"/>
</dbReference>
<dbReference type="RefSeq" id="WP_062838151.1">
    <property type="nucleotide sequence ID" value="NZ_BCNV01000014.1"/>
</dbReference>
<comment type="caution">
    <text evidence="22">The sequence shown here is derived from an EMBL/GenBank/DDBJ whole genome shotgun (WGS) entry which is preliminary data.</text>
</comment>
<feature type="binding site" evidence="13 15">
    <location>
        <position position="304"/>
    </location>
    <ligand>
        <name>IMP</name>
        <dbReference type="ChEBI" id="CHEBI:58053"/>
    </ligand>
</feature>
<comment type="caution">
    <text evidence="13">Lacks conserved residue(s) required for the propagation of feature annotation.</text>
</comment>
<dbReference type="PIRSF" id="PIRSF000130">
    <property type="entry name" value="IMPDH"/>
    <property type="match status" value="1"/>
</dbReference>
<comment type="cofactor">
    <cofactor evidence="1 13">
        <name>K(+)</name>
        <dbReference type="ChEBI" id="CHEBI:29103"/>
    </cofactor>
</comment>
<comment type="function">
    <text evidence="13">Catalyzes the conversion of inosine 5'-phosphate (IMP) to xanthosine 5'-phosphate (XMP), the first committed and rate-limiting step in the de novo synthesis of guanine nucleotides, and therefore plays an important role in the regulation of cell growth.</text>
</comment>
<evidence type="ECO:0000256" key="2">
    <source>
        <dbReference type="ARBA" id="ARBA00005502"/>
    </source>
</evidence>
<evidence type="ECO:0000256" key="17">
    <source>
        <dbReference type="PIRSR" id="PIRSR000130-4"/>
    </source>
</evidence>
<dbReference type="Pfam" id="PF00571">
    <property type="entry name" value="CBS"/>
    <property type="match status" value="2"/>
</dbReference>
<evidence type="ECO:0000256" key="19">
    <source>
        <dbReference type="RuleBase" id="RU003927"/>
    </source>
</evidence>
<evidence type="ECO:0000313" key="25">
    <source>
        <dbReference type="Proteomes" id="UP000187134"/>
    </source>
</evidence>